<dbReference type="InterPro" id="IPR014196">
    <property type="entry name" value="SpoIIM"/>
</dbReference>
<reference evidence="2 3" key="1">
    <citation type="submission" date="2023-03" db="EMBL/GenBank/DDBJ databases">
        <title>Bacillus Genome Sequencing.</title>
        <authorList>
            <person name="Dunlap C."/>
        </authorList>
    </citation>
    <scope>NUCLEOTIDE SEQUENCE [LARGE SCALE GENOMIC DNA]</scope>
    <source>
        <strain evidence="2 3">NRS-52</strain>
    </source>
</reference>
<protein>
    <submittedName>
        <fullName evidence="2">Stage II sporulation protein M</fullName>
    </submittedName>
</protein>
<dbReference type="NCBIfam" id="TIGR02831">
    <property type="entry name" value="spo_II_M"/>
    <property type="match status" value="1"/>
</dbReference>
<organism evidence="2 3">
    <name type="scientific">Paenibacillus chibensis</name>
    <dbReference type="NCBI Taxonomy" id="59846"/>
    <lineage>
        <taxon>Bacteria</taxon>
        <taxon>Bacillati</taxon>
        <taxon>Bacillota</taxon>
        <taxon>Bacilli</taxon>
        <taxon>Bacillales</taxon>
        <taxon>Paenibacillaceae</taxon>
        <taxon>Paenibacillus</taxon>
    </lineage>
</organism>
<dbReference type="Pfam" id="PF01944">
    <property type="entry name" value="SpoIIM"/>
    <property type="match status" value="1"/>
</dbReference>
<feature type="transmembrane region" description="Helical" evidence="1">
    <location>
        <begin position="12"/>
        <end position="36"/>
    </location>
</feature>
<evidence type="ECO:0000313" key="2">
    <source>
        <dbReference type="EMBL" id="MED5017628.1"/>
    </source>
</evidence>
<feature type="transmembrane region" description="Helical" evidence="1">
    <location>
        <begin position="78"/>
        <end position="98"/>
    </location>
</feature>
<dbReference type="Proteomes" id="UP001343257">
    <property type="component" value="Unassembled WGS sequence"/>
</dbReference>
<feature type="transmembrane region" description="Helical" evidence="1">
    <location>
        <begin position="135"/>
        <end position="155"/>
    </location>
</feature>
<dbReference type="EMBL" id="JARTLD010000025">
    <property type="protein sequence ID" value="MED5017628.1"/>
    <property type="molecule type" value="Genomic_DNA"/>
</dbReference>
<dbReference type="InterPro" id="IPR002798">
    <property type="entry name" value="SpoIIM-like"/>
</dbReference>
<keyword evidence="1" id="KW-0472">Membrane</keyword>
<dbReference type="PIRSF" id="PIRSF038973">
    <property type="entry name" value="SpoIIM"/>
    <property type="match status" value="1"/>
</dbReference>
<keyword evidence="1" id="KW-1133">Transmembrane helix</keyword>
<feature type="transmembrane region" description="Helical" evidence="1">
    <location>
        <begin position="167"/>
        <end position="191"/>
    </location>
</feature>
<evidence type="ECO:0000256" key="1">
    <source>
        <dbReference type="SAM" id="Phobius"/>
    </source>
</evidence>
<keyword evidence="1" id="KW-0812">Transmembrane</keyword>
<dbReference type="RefSeq" id="WP_127602887.1">
    <property type="nucleotide sequence ID" value="NZ_BIMK01000015.1"/>
</dbReference>
<accession>A0ABU6PU47</accession>
<sequence length="216" mass="23856">MRTFRHTLKEQTILYIFVAVLFLVGVIFGALMVNALSLEQQQDLGRYLQNFFLTVDQSETGTVAADSFWNIAGLHLKWVGLIWFLGLSVIGLPGILILDFLKGVLVGFAVGYLVGQFSWKGLLFALVTVAPPNLIIIPVLIVSSVSAIAFSLHVIKNRVMMHNRVNVVRPFASYVGLTLVMCLIMLGISSFETWVTPAMMRWVTPTLLQTAGLPGM</sequence>
<gene>
    <name evidence="2" type="primary">spoIIM</name>
    <name evidence="2" type="ORF">P9847_09970</name>
</gene>
<comment type="caution">
    <text evidence="2">The sequence shown here is derived from an EMBL/GenBank/DDBJ whole genome shotgun (WGS) entry which is preliminary data.</text>
</comment>
<feature type="transmembrane region" description="Helical" evidence="1">
    <location>
        <begin position="105"/>
        <end position="129"/>
    </location>
</feature>
<name>A0ABU6PU47_9BACL</name>
<evidence type="ECO:0000313" key="3">
    <source>
        <dbReference type="Proteomes" id="UP001343257"/>
    </source>
</evidence>
<keyword evidence="3" id="KW-1185">Reference proteome</keyword>
<proteinExistence type="predicted"/>